<keyword evidence="10" id="KW-0966">Cell projection</keyword>
<feature type="transmembrane region" description="Helical" evidence="9">
    <location>
        <begin position="14"/>
        <end position="39"/>
    </location>
</feature>
<name>A0A7V3VTH7_9BACT</name>
<evidence type="ECO:0000256" key="9">
    <source>
        <dbReference type="RuleBase" id="RU364090"/>
    </source>
</evidence>
<evidence type="ECO:0000313" key="10">
    <source>
        <dbReference type="EMBL" id="HGE75541.1"/>
    </source>
</evidence>
<evidence type="ECO:0000256" key="5">
    <source>
        <dbReference type="ARBA" id="ARBA00022692"/>
    </source>
</evidence>
<organism evidence="10">
    <name type="scientific">Mesoaciditoga lauensis</name>
    <dbReference type="NCBI Taxonomy" id="1495039"/>
    <lineage>
        <taxon>Bacteria</taxon>
        <taxon>Thermotogati</taxon>
        <taxon>Thermotogota</taxon>
        <taxon>Thermotogae</taxon>
        <taxon>Mesoaciditogales</taxon>
        <taxon>Mesoaciditogaceae</taxon>
        <taxon>Mesoaciditoga</taxon>
    </lineage>
</organism>
<keyword evidence="4 9" id="KW-1003">Cell membrane</keyword>
<dbReference type="Pfam" id="PF01313">
    <property type="entry name" value="Bac_export_3"/>
    <property type="match status" value="1"/>
</dbReference>
<dbReference type="PANTHER" id="PTHR34040:SF2">
    <property type="entry name" value="FLAGELLAR BIOSYNTHETIC PROTEIN FLIQ"/>
    <property type="match status" value="1"/>
</dbReference>
<evidence type="ECO:0000256" key="2">
    <source>
        <dbReference type="ARBA" id="ARBA00006156"/>
    </source>
</evidence>
<evidence type="ECO:0000256" key="1">
    <source>
        <dbReference type="ARBA" id="ARBA00004651"/>
    </source>
</evidence>
<keyword evidence="5 9" id="KW-0812">Transmembrane</keyword>
<comment type="caution">
    <text evidence="10">The sequence shown here is derived from an EMBL/GenBank/DDBJ whole genome shotgun (WGS) entry which is preliminary data.</text>
</comment>
<dbReference type="GO" id="GO:0044780">
    <property type="term" value="P:bacterial-type flagellum assembly"/>
    <property type="evidence" value="ECO:0007669"/>
    <property type="project" value="InterPro"/>
</dbReference>
<dbReference type="InterPro" id="IPR002191">
    <property type="entry name" value="Bac_export_3"/>
</dbReference>
<keyword evidence="8 9" id="KW-0975">Bacterial flagellum</keyword>
<keyword evidence="7 9" id="KW-0472">Membrane</keyword>
<dbReference type="AlphaFoldDB" id="A0A7V3VTH7"/>
<evidence type="ECO:0000256" key="6">
    <source>
        <dbReference type="ARBA" id="ARBA00022989"/>
    </source>
</evidence>
<gene>
    <name evidence="9 10" type="primary">fliQ</name>
    <name evidence="10" type="ORF">ENX73_05400</name>
</gene>
<reference evidence="10" key="1">
    <citation type="journal article" date="2020" name="mSystems">
        <title>Genome- and Community-Level Interaction Insights into Carbon Utilization and Element Cycling Functions of Hydrothermarchaeota in Hydrothermal Sediment.</title>
        <authorList>
            <person name="Zhou Z."/>
            <person name="Liu Y."/>
            <person name="Xu W."/>
            <person name="Pan J."/>
            <person name="Luo Z.H."/>
            <person name="Li M."/>
        </authorList>
    </citation>
    <scope>NUCLEOTIDE SEQUENCE [LARGE SCALE GENOMIC DNA]</scope>
    <source>
        <strain evidence="10">SpSt-966</strain>
    </source>
</reference>
<evidence type="ECO:0000256" key="8">
    <source>
        <dbReference type="ARBA" id="ARBA00023143"/>
    </source>
</evidence>
<evidence type="ECO:0000256" key="7">
    <source>
        <dbReference type="ARBA" id="ARBA00023136"/>
    </source>
</evidence>
<feature type="transmembrane region" description="Helical" evidence="9">
    <location>
        <begin position="51"/>
        <end position="70"/>
    </location>
</feature>
<dbReference type="PANTHER" id="PTHR34040">
    <property type="entry name" value="FLAGELLAR BIOSYNTHETIC PROTEIN FLIQ"/>
    <property type="match status" value="1"/>
</dbReference>
<proteinExistence type="inferred from homology"/>
<dbReference type="NCBIfam" id="TIGR01402">
    <property type="entry name" value="fliQ"/>
    <property type="match status" value="1"/>
</dbReference>
<keyword evidence="10" id="KW-0969">Cilium</keyword>
<comment type="subcellular location">
    <subcellularLocation>
        <location evidence="1 9">Cell membrane</location>
        <topology evidence="1">Multi-pass membrane protein</topology>
    </subcellularLocation>
    <subcellularLocation>
        <location evidence="9">Bacterial flagellum basal body</location>
    </subcellularLocation>
</comment>
<keyword evidence="10" id="KW-0282">Flagellum</keyword>
<dbReference type="PRINTS" id="PR00952">
    <property type="entry name" value="TYPE3IMQPROT"/>
</dbReference>
<dbReference type="InterPro" id="IPR006305">
    <property type="entry name" value="FliQ"/>
</dbReference>
<dbReference type="PIRSF" id="PIRSF004669">
    <property type="entry name" value="FliQ"/>
    <property type="match status" value="1"/>
</dbReference>
<evidence type="ECO:0000256" key="4">
    <source>
        <dbReference type="ARBA" id="ARBA00022475"/>
    </source>
</evidence>
<keyword evidence="6 9" id="KW-1133">Transmembrane helix</keyword>
<protein>
    <recommendedName>
        <fullName evidence="3 9">Flagellar biosynthetic protein FliQ</fullName>
    </recommendedName>
</protein>
<dbReference type="GO" id="GO:0009425">
    <property type="term" value="C:bacterial-type flagellum basal body"/>
    <property type="evidence" value="ECO:0007669"/>
    <property type="project" value="UniProtKB-SubCell"/>
</dbReference>
<comment type="similarity">
    <text evidence="2 9">Belongs to the FliQ/MopD/SpaQ family.</text>
</comment>
<dbReference type="GO" id="GO:0005886">
    <property type="term" value="C:plasma membrane"/>
    <property type="evidence" value="ECO:0007669"/>
    <property type="project" value="UniProtKB-SubCell"/>
</dbReference>
<evidence type="ECO:0000256" key="3">
    <source>
        <dbReference type="ARBA" id="ARBA00021718"/>
    </source>
</evidence>
<comment type="function">
    <text evidence="9">Role in flagellar biosynthesis.</text>
</comment>
<dbReference type="EMBL" id="DTPE01000212">
    <property type="protein sequence ID" value="HGE75541.1"/>
    <property type="molecule type" value="Genomic_DNA"/>
</dbReference>
<accession>A0A7V3VTH7</accession>
<dbReference type="GO" id="GO:0009306">
    <property type="term" value="P:protein secretion"/>
    <property type="evidence" value="ECO:0007669"/>
    <property type="project" value="InterPro"/>
</dbReference>
<sequence>MTSDVFVDILKQGIYLFLIVVSPALIVSLIVGLIISVFQAITQINEQTLTFVPKILAVFLTLAIIFPWMIQKVIDYTQLLWTYYISLI</sequence>